<dbReference type="InterPro" id="IPR009003">
    <property type="entry name" value="Peptidase_S1_PA"/>
</dbReference>
<evidence type="ECO:0000313" key="4">
    <source>
        <dbReference type="EMBL" id="ULN54754.1"/>
    </source>
</evidence>
<protein>
    <submittedName>
        <fullName evidence="4">S1C family serine protease</fullName>
    </submittedName>
</protein>
<evidence type="ECO:0000259" key="3">
    <source>
        <dbReference type="PROSITE" id="PS50106"/>
    </source>
</evidence>
<keyword evidence="2" id="KW-0378">Hydrolase</keyword>
<evidence type="ECO:0000313" key="5">
    <source>
        <dbReference type="Proteomes" id="UP001055200"/>
    </source>
</evidence>
<dbReference type="PANTHER" id="PTHR43343:SF3">
    <property type="entry name" value="PROTEASE DO-LIKE 8, CHLOROPLASTIC"/>
    <property type="match status" value="1"/>
</dbReference>
<gene>
    <name evidence="4" type="ORF">MIU77_18345</name>
</gene>
<name>A0ABY3U458_9MYCO</name>
<dbReference type="SMART" id="SM00228">
    <property type="entry name" value="PDZ"/>
    <property type="match status" value="1"/>
</dbReference>
<dbReference type="PROSITE" id="PS50106">
    <property type="entry name" value="PDZ"/>
    <property type="match status" value="1"/>
</dbReference>
<dbReference type="GO" id="GO:0006508">
    <property type="term" value="P:proteolysis"/>
    <property type="evidence" value="ECO:0007669"/>
    <property type="project" value="UniProtKB-KW"/>
</dbReference>
<dbReference type="EMBL" id="CP092365">
    <property type="protein sequence ID" value="ULN54754.1"/>
    <property type="molecule type" value="Genomic_DNA"/>
</dbReference>
<dbReference type="InterPro" id="IPR001478">
    <property type="entry name" value="PDZ"/>
</dbReference>
<proteinExistence type="predicted"/>
<dbReference type="PANTHER" id="PTHR43343">
    <property type="entry name" value="PEPTIDASE S12"/>
    <property type="match status" value="1"/>
</dbReference>
<dbReference type="InterPro" id="IPR036034">
    <property type="entry name" value="PDZ_sf"/>
</dbReference>
<evidence type="ECO:0000256" key="2">
    <source>
        <dbReference type="ARBA" id="ARBA00022801"/>
    </source>
</evidence>
<accession>A0ABY3U458</accession>
<dbReference type="InterPro" id="IPR051201">
    <property type="entry name" value="Chloro_Bact_Ser_Proteases"/>
</dbReference>
<dbReference type="GO" id="GO:0008233">
    <property type="term" value="F:peptidase activity"/>
    <property type="evidence" value="ECO:0007669"/>
    <property type="project" value="UniProtKB-KW"/>
</dbReference>
<dbReference type="Gene3D" id="2.30.42.10">
    <property type="match status" value="1"/>
</dbReference>
<dbReference type="Pfam" id="PF13365">
    <property type="entry name" value="Trypsin_2"/>
    <property type="match status" value="1"/>
</dbReference>
<evidence type="ECO:0000256" key="1">
    <source>
        <dbReference type="ARBA" id="ARBA00022670"/>
    </source>
</evidence>
<keyword evidence="5" id="KW-1185">Reference proteome</keyword>
<feature type="domain" description="PDZ" evidence="3">
    <location>
        <begin position="239"/>
        <end position="290"/>
    </location>
</feature>
<dbReference type="Pfam" id="PF13180">
    <property type="entry name" value="PDZ_2"/>
    <property type="match status" value="1"/>
</dbReference>
<dbReference type="PRINTS" id="PR00834">
    <property type="entry name" value="PROTEASES2C"/>
</dbReference>
<organism evidence="4 5">
    <name type="scientific">Mycolicibacillus parakoreensis</name>
    <dbReference type="NCBI Taxonomy" id="1069221"/>
    <lineage>
        <taxon>Bacteria</taxon>
        <taxon>Bacillati</taxon>
        <taxon>Actinomycetota</taxon>
        <taxon>Actinomycetes</taxon>
        <taxon>Mycobacteriales</taxon>
        <taxon>Mycobacteriaceae</taxon>
        <taxon>Mycolicibacillus</taxon>
    </lineage>
</organism>
<keyword evidence="1 4" id="KW-0645">Protease</keyword>
<sequence>MDADVPPATTTVPTTASVPGINPSSAVAQVGPSVVNINTQLGYARAVSAGTGIVLDPSGVVLTNNHVIAGATEVSAMSVANQQSYDVEVLGYDRTHDVALIKLRGATGLPVATIGDSNSVAVGDDVISMGNAGGQGGTPSAVPGTVTALDQTVSASDDLTGASETLTGMIRASTPLRPGDSGGPMVNAAGEVIGVNTAASENYKMAQPGGEGFAIPINQAMAVANQIRSGNASDTVHIGATPFLGIGVVDAGGSGVKVVQVLNNTPAEQAGVRRGDILLALAGDDIDSATTLTRVIDQHHPGDTVELRWRSPQGGEQSANIVLAVGPAG</sequence>
<dbReference type="SUPFAM" id="SSF50494">
    <property type="entry name" value="Trypsin-like serine proteases"/>
    <property type="match status" value="1"/>
</dbReference>
<dbReference type="InterPro" id="IPR001940">
    <property type="entry name" value="Peptidase_S1C"/>
</dbReference>
<reference evidence="4" key="1">
    <citation type="submission" date="2022-08" db="EMBL/GenBank/DDBJ databases">
        <title>Complete genome sequence of 14 non-tuberculosis mycobacteria type-strains.</title>
        <authorList>
            <person name="Igarashi Y."/>
            <person name="Osugi A."/>
            <person name="Mitarai S."/>
        </authorList>
    </citation>
    <scope>NUCLEOTIDE SEQUENCE</scope>
    <source>
        <strain evidence="4">DSM 45575</strain>
    </source>
</reference>
<dbReference type="SUPFAM" id="SSF50156">
    <property type="entry name" value="PDZ domain-like"/>
    <property type="match status" value="1"/>
</dbReference>
<dbReference type="Gene3D" id="2.40.10.120">
    <property type="match status" value="1"/>
</dbReference>
<dbReference type="Proteomes" id="UP001055200">
    <property type="component" value="Chromosome"/>
</dbReference>